<reference evidence="3" key="3">
    <citation type="submission" date="2015-02" db="UniProtKB">
        <authorList>
            <consortium name="EnsemblProtists"/>
        </authorList>
    </citation>
    <scope>IDENTIFICATION</scope>
    <source>
        <strain evidence="3">DAOM BR144</strain>
    </source>
</reference>
<dbReference type="InParanoid" id="K3WLN9"/>
<dbReference type="AlphaFoldDB" id="K3WLN9"/>
<feature type="compositionally biased region" description="Low complexity" evidence="1">
    <location>
        <begin position="203"/>
        <end position="245"/>
    </location>
</feature>
<reference evidence="4" key="2">
    <citation type="submission" date="2010-04" db="EMBL/GenBank/DDBJ databases">
        <authorList>
            <person name="Buell R."/>
            <person name="Hamilton J."/>
            <person name="Hostetler J."/>
        </authorList>
    </citation>
    <scope>NUCLEOTIDE SEQUENCE [LARGE SCALE GENOMIC DNA]</scope>
    <source>
        <strain evidence="4">DAOM:BR144</strain>
    </source>
</reference>
<organism evidence="3 4">
    <name type="scientific">Globisporangium ultimum (strain ATCC 200006 / CBS 805.95 / DAOM BR144)</name>
    <name type="common">Pythium ultimum</name>
    <dbReference type="NCBI Taxonomy" id="431595"/>
    <lineage>
        <taxon>Eukaryota</taxon>
        <taxon>Sar</taxon>
        <taxon>Stramenopiles</taxon>
        <taxon>Oomycota</taxon>
        <taxon>Peronosporomycetes</taxon>
        <taxon>Pythiales</taxon>
        <taxon>Pythiaceae</taxon>
        <taxon>Globisporangium</taxon>
    </lineage>
</organism>
<evidence type="ECO:0000313" key="4">
    <source>
        <dbReference type="Proteomes" id="UP000019132"/>
    </source>
</evidence>
<name>K3WLN9_GLOUD</name>
<reference evidence="4" key="1">
    <citation type="journal article" date="2010" name="Genome Biol.">
        <title>Genome sequence of the necrotrophic plant pathogen Pythium ultimum reveals original pathogenicity mechanisms and effector repertoire.</title>
        <authorList>
            <person name="Levesque C.A."/>
            <person name="Brouwer H."/>
            <person name="Cano L."/>
            <person name="Hamilton J.P."/>
            <person name="Holt C."/>
            <person name="Huitema E."/>
            <person name="Raffaele S."/>
            <person name="Robideau G.P."/>
            <person name="Thines M."/>
            <person name="Win J."/>
            <person name="Zerillo M.M."/>
            <person name="Beakes G.W."/>
            <person name="Boore J.L."/>
            <person name="Busam D."/>
            <person name="Dumas B."/>
            <person name="Ferriera S."/>
            <person name="Fuerstenberg S.I."/>
            <person name="Gachon C.M."/>
            <person name="Gaulin E."/>
            <person name="Govers F."/>
            <person name="Grenville-Briggs L."/>
            <person name="Horner N."/>
            <person name="Hostetler J."/>
            <person name="Jiang R.H."/>
            <person name="Johnson J."/>
            <person name="Krajaejun T."/>
            <person name="Lin H."/>
            <person name="Meijer H.J."/>
            <person name="Moore B."/>
            <person name="Morris P."/>
            <person name="Phuntmart V."/>
            <person name="Puiu D."/>
            <person name="Shetty J."/>
            <person name="Stajich J.E."/>
            <person name="Tripathy S."/>
            <person name="Wawra S."/>
            <person name="van West P."/>
            <person name="Whitty B.R."/>
            <person name="Coutinho P.M."/>
            <person name="Henrissat B."/>
            <person name="Martin F."/>
            <person name="Thomas P.D."/>
            <person name="Tyler B.M."/>
            <person name="De Vries R.P."/>
            <person name="Kamoun S."/>
            <person name="Yandell M."/>
            <person name="Tisserat N."/>
            <person name="Buell C.R."/>
        </authorList>
    </citation>
    <scope>NUCLEOTIDE SEQUENCE</scope>
    <source>
        <strain evidence="4">DAOM:BR144</strain>
    </source>
</reference>
<keyword evidence="4" id="KW-1185">Reference proteome</keyword>
<evidence type="ECO:0000256" key="1">
    <source>
        <dbReference type="SAM" id="MobiDB-lite"/>
    </source>
</evidence>
<dbReference type="HOGENOM" id="CLU_046500_0_2_1"/>
<protein>
    <recommendedName>
        <fullName evidence="5">Chitin-binding type-4 domain-containing protein</fullName>
    </recommendedName>
</protein>
<feature type="region of interest" description="Disordered" evidence="1">
    <location>
        <begin position="203"/>
        <end position="259"/>
    </location>
</feature>
<dbReference type="Proteomes" id="UP000019132">
    <property type="component" value="Unassembled WGS sequence"/>
</dbReference>
<accession>K3WLN9</accession>
<feature type="chain" id="PRO_5003867792" description="Chitin-binding type-4 domain-containing protein" evidence="2">
    <location>
        <begin position="25"/>
        <end position="259"/>
    </location>
</feature>
<dbReference type="EMBL" id="GL376573">
    <property type="status" value="NOT_ANNOTATED_CDS"/>
    <property type="molecule type" value="Genomic_DNA"/>
</dbReference>
<sequence>MKLSVRAVAVACLAVALAPHVADAHGYISQPKASYKPNTIYTNFNAEITASVNPAFAGKIFNHAPEDNAKVFTAAWPQTGYKSLKEMLDPAAPDCGLSLPDVAPIDVSSMTEFKFQNNEYKEGFIASHRGPCELWIGDTRAWHYDDCAAKFPGYPATIPTDFSVCKGTCRVTFYWLALHSPNWQIYKQCVPVKNGNAAAIPAATPAPVTTKPSTSAPATTKPTTPKPTTKAPATSKPTVTPATSSDNASSGKKCTKFKK</sequence>
<dbReference type="EnsemblProtists" id="PYU1_T005881">
    <property type="protein sequence ID" value="PYU1_T005881"/>
    <property type="gene ID" value="PYU1_G005869"/>
</dbReference>
<keyword evidence="2" id="KW-0732">Signal</keyword>
<proteinExistence type="predicted"/>
<dbReference type="VEuPathDB" id="FungiDB:PYU1_G005869"/>
<evidence type="ECO:0000313" key="3">
    <source>
        <dbReference type="EnsemblProtists" id="PYU1_T005881"/>
    </source>
</evidence>
<dbReference type="OMA" id="FGCANAH"/>
<feature type="signal peptide" evidence="2">
    <location>
        <begin position="1"/>
        <end position="24"/>
    </location>
</feature>
<evidence type="ECO:0008006" key="5">
    <source>
        <dbReference type="Google" id="ProtNLM"/>
    </source>
</evidence>
<evidence type="ECO:0000256" key="2">
    <source>
        <dbReference type="SAM" id="SignalP"/>
    </source>
</evidence>
<dbReference type="eggNOG" id="ENOG502SMCT">
    <property type="taxonomic scope" value="Eukaryota"/>
</dbReference>